<dbReference type="AlphaFoldDB" id="A0A937JQX9"/>
<dbReference type="InterPro" id="IPR036689">
    <property type="entry name" value="ESAT-6-like_sf"/>
</dbReference>
<dbReference type="InterPro" id="IPR010310">
    <property type="entry name" value="T7SS_ESAT-6-like"/>
</dbReference>
<dbReference type="Pfam" id="PF06013">
    <property type="entry name" value="WXG100"/>
    <property type="match status" value="1"/>
</dbReference>
<accession>A0A937JQX9</accession>
<evidence type="ECO:0000256" key="1">
    <source>
        <dbReference type="SAM" id="MobiDB-lite"/>
    </source>
</evidence>
<proteinExistence type="predicted"/>
<comment type="caution">
    <text evidence="2">The sequence shown here is derived from an EMBL/GenBank/DDBJ whole genome shotgun (WGS) entry which is preliminary data.</text>
</comment>
<dbReference type="RefSeq" id="WP_201843786.1">
    <property type="nucleotide sequence ID" value="NZ_JAERRK010000029.1"/>
</dbReference>
<gene>
    <name evidence="2" type="ORF">JK359_35295</name>
</gene>
<name>A0A937JQX9_9ACTN</name>
<sequence>MGRENDLAASDEDLTGLADDLGTMQEHLISQVGRMDRLVDEIEQGWHGPAAVEYRKLHRSVAEDAVRMREVMQKLEEAVRLSRDGFTATELDVLARLRAVHVDVDAEVDQLSTPAEVPTTRPRSGLDQL</sequence>
<dbReference type="EMBL" id="JAERRK010000029">
    <property type="protein sequence ID" value="MBL1087175.1"/>
    <property type="molecule type" value="Genomic_DNA"/>
</dbReference>
<keyword evidence="3" id="KW-1185">Reference proteome</keyword>
<feature type="region of interest" description="Disordered" evidence="1">
    <location>
        <begin position="110"/>
        <end position="129"/>
    </location>
</feature>
<dbReference type="Gene3D" id="1.10.287.1060">
    <property type="entry name" value="ESAT-6-like"/>
    <property type="match status" value="1"/>
</dbReference>
<dbReference type="SUPFAM" id="SSF140453">
    <property type="entry name" value="EsxAB dimer-like"/>
    <property type="match status" value="1"/>
</dbReference>
<organism evidence="2 3">
    <name type="scientific">Streptomyces actinomycinicus</name>
    <dbReference type="NCBI Taxonomy" id="1695166"/>
    <lineage>
        <taxon>Bacteria</taxon>
        <taxon>Bacillati</taxon>
        <taxon>Actinomycetota</taxon>
        <taxon>Actinomycetes</taxon>
        <taxon>Kitasatosporales</taxon>
        <taxon>Streptomycetaceae</taxon>
        <taxon>Streptomyces</taxon>
    </lineage>
</organism>
<protein>
    <submittedName>
        <fullName evidence="2">WXG100 family type VII secretion target</fullName>
    </submittedName>
</protein>
<evidence type="ECO:0000313" key="3">
    <source>
        <dbReference type="Proteomes" id="UP000661858"/>
    </source>
</evidence>
<dbReference type="Proteomes" id="UP000661858">
    <property type="component" value="Unassembled WGS sequence"/>
</dbReference>
<reference evidence="2" key="1">
    <citation type="submission" date="2021-01" db="EMBL/GenBank/DDBJ databases">
        <title>WGS of actinomycetes isolated from Thailand.</title>
        <authorList>
            <person name="Thawai C."/>
        </authorList>
    </citation>
    <scope>NUCLEOTIDE SEQUENCE</scope>
    <source>
        <strain evidence="2">RCU-197</strain>
    </source>
</reference>
<evidence type="ECO:0000313" key="2">
    <source>
        <dbReference type="EMBL" id="MBL1087175.1"/>
    </source>
</evidence>